<dbReference type="SUPFAM" id="SSF53822">
    <property type="entry name" value="Periplasmic binding protein-like I"/>
    <property type="match status" value="1"/>
</dbReference>
<keyword evidence="20" id="KW-0732">Signal</keyword>
<protein>
    <submittedName>
        <fullName evidence="23">Ionotropic glutamate receptor kainate 2-like isoform X4</fullName>
    </submittedName>
</protein>
<feature type="binding site" evidence="15">
    <location>
        <position position="502"/>
    </location>
    <ligand>
        <name>L-glutamate</name>
        <dbReference type="ChEBI" id="CHEBI:29985"/>
    </ligand>
</feature>
<feature type="compositionally biased region" description="Low complexity" evidence="18">
    <location>
        <begin position="872"/>
        <end position="883"/>
    </location>
</feature>
<keyword evidence="6" id="KW-0770">Synapse</keyword>
<keyword evidence="9 23" id="KW-0675">Receptor</keyword>
<evidence type="ECO:0000256" key="17">
    <source>
        <dbReference type="PIRSR" id="PIRSR601508-3"/>
    </source>
</evidence>
<dbReference type="Gene3D" id="3.40.50.2300">
    <property type="match status" value="2"/>
</dbReference>
<dbReference type="Pfam" id="PF01094">
    <property type="entry name" value="ANF_receptor"/>
    <property type="match status" value="1"/>
</dbReference>
<evidence type="ECO:0000259" key="21">
    <source>
        <dbReference type="SMART" id="SM00079"/>
    </source>
</evidence>
<dbReference type="PANTHER" id="PTHR18966">
    <property type="entry name" value="IONOTROPIC GLUTAMATE RECEPTOR"/>
    <property type="match status" value="1"/>
</dbReference>
<feature type="transmembrane region" description="Helical" evidence="19">
    <location>
        <begin position="585"/>
        <end position="606"/>
    </location>
</feature>
<dbReference type="Pfam" id="PF00060">
    <property type="entry name" value="Lig_chan"/>
    <property type="match status" value="1"/>
</dbReference>
<evidence type="ECO:0000259" key="22">
    <source>
        <dbReference type="SMART" id="SM00918"/>
    </source>
</evidence>
<sequence>MGLRKWVVTAFLLLLHHISALPQDIHIAGIFHRDVDDYQDVAFSCAIDRLNEEQKLLPGYRLVPQVIYVPSHDSYATGRQVCNRTQSGIAAVFGPQSPNSKGIVSSICEMLKLPNIQTNWDMNVNLESSSTLNLHPHPDLLAKAIVDVIKYMEWKSFAIIYQTHESLMKLQEVFKSLDKSVTTSVYQLAEDGDYRAMFKTLSKTSQTHMLIECDTDHIVDILRHARDVNMLGDYENYLFTCLDAHTLNYIEFQPFMTNITFLRLINPSSPEMQDAMRDWDTRGCRHLSSENMKVETALMYDAVSMFATSLIRADASEPIETESLSCVRPQAWSHGEHVSQYMKMFKFMGLSGELTFDVKTGRRKDITLELMEVSHAKLRKIGNWSISSGITQEKDYGEQVSQEAKLMMQNKTFSVASKIGAPYLDWKNRSASGNDRFEGFSLDLIDAIAKHNHFKSYEFVIVPDNQNGMYVKETGQWNGIMGEVINRRADMGICDLTITYSRGLVVDFSAPFMNLGISILLTKPSKEDPEMFSFFFPFSFDVWIYMATAFLGVTLILFVLCRITPHEWDNPNPMEEDPEELENTFNLMNCLWFSIGSLMAQGCDLLPRAVSTRLAAGMWWFFTLIITSSYTANLAAFLTNSRMDDTIKSAEDLADQTTVKFGSLRGGSTGQFFESSNYTVYQRISAMMKQTKPDVFTSTNQEGVDRVLKEKGKYAFFMESTSIEYETERNCELTQINGLLDSKGYGIALPFNSPYRTFVSEAVLKLSETGKIKEIKDKWWLVKDGTGCSQMEKEEENADELTMANVGGVFLVLMVGCFAAFLVAILEMLWNCRKIAVEEKITPCEALVSELKFAVNLSQKTKPNRKKKSEKSGSSASSSISGSVLVETNHKE</sequence>
<keyword evidence="7" id="KW-0406">Ion transport</keyword>
<dbReference type="SUPFAM" id="SSF53850">
    <property type="entry name" value="Periplasmic binding protein-like II"/>
    <property type="match status" value="1"/>
</dbReference>
<evidence type="ECO:0000256" key="6">
    <source>
        <dbReference type="ARBA" id="ARBA00023018"/>
    </source>
</evidence>
<dbReference type="EMBL" id="MT879312">
    <property type="protein sequence ID" value="QRN45440.1"/>
    <property type="molecule type" value="mRNA"/>
</dbReference>
<organism evidence="23">
    <name type="scientific">Carausius morosus</name>
    <name type="common">Indian stick insect</name>
    <name type="synonym">Dixippus morosus</name>
    <dbReference type="NCBI Taxonomy" id="7022"/>
    <lineage>
        <taxon>Eukaryota</taxon>
        <taxon>Metazoa</taxon>
        <taxon>Ecdysozoa</taxon>
        <taxon>Arthropoda</taxon>
        <taxon>Hexapoda</taxon>
        <taxon>Insecta</taxon>
        <taxon>Pterygota</taxon>
        <taxon>Neoptera</taxon>
        <taxon>Polyneoptera</taxon>
        <taxon>Phasmatodea</taxon>
        <taxon>Verophasmatodea</taxon>
        <taxon>Anareolatae</taxon>
        <taxon>Lonchodidae</taxon>
        <taxon>Lonchodinae</taxon>
        <taxon>Carausius</taxon>
    </lineage>
</organism>
<evidence type="ECO:0000256" key="3">
    <source>
        <dbReference type="ARBA" id="ARBA00022475"/>
    </source>
</evidence>
<evidence type="ECO:0000256" key="15">
    <source>
        <dbReference type="PIRSR" id="PIRSR601508-1"/>
    </source>
</evidence>
<keyword evidence="17" id="KW-1015">Disulfide bond</keyword>
<evidence type="ECO:0000256" key="20">
    <source>
        <dbReference type="SAM" id="SignalP"/>
    </source>
</evidence>
<feature type="signal peptide" evidence="20">
    <location>
        <begin position="1"/>
        <end position="20"/>
    </location>
</feature>
<dbReference type="InterPro" id="IPR028082">
    <property type="entry name" value="Peripla_BP_I"/>
</dbReference>
<dbReference type="GO" id="GO:0045211">
    <property type="term" value="C:postsynaptic membrane"/>
    <property type="evidence" value="ECO:0007669"/>
    <property type="project" value="UniProtKB-SubCell"/>
</dbReference>
<dbReference type="SMART" id="SM00079">
    <property type="entry name" value="PBPe"/>
    <property type="match status" value="1"/>
</dbReference>
<accession>A0A891XHV6</accession>
<dbReference type="FunFam" id="3.40.190.10:FF:000061">
    <property type="entry name" value="Glutamate receptor, ionotropic kainate"/>
    <property type="match status" value="1"/>
</dbReference>
<keyword evidence="12" id="KW-1071">Ligand-gated ion channel</keyword>
<dbReference type="InterPro" id="IPR001320">
    <property type="entry name" value="Iontro_rcpt_C"/>
</dbReference>
<dbReference type="InterPro" id="IPR001828">
    <property type="entry name" value="ANF_lig-bd_rcpt"/>
</dbReference>
<evidence type="ECO:0000256" key="18">
    <source>
        <dbReference type="SAM" id="MobiDB-lite"/>
    </source>
</evidence>
<feature type="region of interest" description="Disordered" evidence="18">
    <location>
        <begin position="860"/>
        <end position="892"/>
    </location>
</feature>
<feature type="binding site" evidence="15">
    <location>
        <position position="497"/>
    </location>
    <ligand>
        <name>L-glutamate</name>
        <dbReference type="ChEBI" id="CHEBI:29985"/>
    </ligand>
</feature>
<dbReference type="AlphaFoldDB" id="A0A891XHV6"/>
<keyword evidence="11" id="KW-0628">Postsynaptic cell membrane</keyword>
<dbReference type="FunFam" id="1.10.287.70:FF:000010">
    <property type="entry name" value="Putative glutamate receptor ionotropic kainate 1"/>
    <property type="match status" value="1"/>
</dbReference>
<reference evidence="23" key="1">
    <citation type="journal article" date="2021" name="J. Neurosci.">
        <title>Neuromodulation Can Be Simple: Myoinhibitory Peptide, Contained in Dedicated Regulatory Pathways, Is the Only Neurally-Mediated Peptide Modulator of Stick Insect Leg Muscle.</title>
        <authorList>
            <person name="Liessem S."/>
            <person name="Kowatschew D."/>
            <person name="Dippel S."/>
            <person name="Blanke A."/>
            <person name="Korsching S."/>
            <person name="Guschlbauer C."/>
            <person name="Hooper S.L."/>
            <person name="Predel R."/>
            <person name="Buschges A."/>
        </authorList>
    </citation>
    <scope>NUCLEOTIDE SEQUENCE</scope>
</reference>
<evidence type="ECO:0000256" key="10">
    <source>
        <dbReference type="ARBA" id="ARBA00023180"/>
    </source>
</evidence>
<keyword evidence="4 19" id="KW-0812">Transmembrane</keyword>
<dbReference type="PRINTS" id="PR00177">
    <property type="entry name" value="NMDARECEPTOR"/>
</dbReference>
<feature type="transmembrane region" description="Helical" evidence="19">
    <location>
        <begin position="809"/>
        <end position="830"/>
    </location>
</feature>
<evidence type="ECO:0000256" key="2">
    <source>
        <dbReference type="ARBA" id="ARBA00022448"/>
    </source>
</evidence>
<evidence type="ECO:0000256" key="11">
    <source>
        <dbReference type="ARBA" id="ARBA00023257"/>
    </source>
</evidence>
<dbReference type="InterPro" id="IPR015683">
    <property type="entry name" value="Ionotropic_Glu_rcpt"/>
</dbReference>
<comment type="similarity">
    <text evidence="1">Belongs to the glutamate-gated ion channel (TC 1.A.10.1) family.</text>
</comment>
<dbReference type="Gene3D" id="1.10.287.70">
    <property type="match status" value="1"/>
</dbReference>
<feature type="site" description="Interaction with the cone snail toxin Con-ikot-ikot" evidence="16">
    <location>
        <position position="765"/>
    </location>
</feature>
<evidence type="ECO:0000256" key="12">
    <source>
        <dbReference type="ARBA" id="ARBA00023286"/>
    </source>
</evidence>
<evidence type="ECO:0000256" key="4">
    <source>
        <dbReference type="ARBA" id="ARBA00022692"/>
    </source>
</evidence>
<feature type="transmembrane region" description="Helical" evidence="19">
    <location>
        <begin position="542"/>
        <end position="565"/>
    </location>
</feature>
<feature type="domain" description="Ionotropic glutamate receptor L-glutamate and glycine-binding" evidence="22">
    <location>
        <begin position="422"/>
        <end position="486"/>
    </location>
</feature>
<feature type="binding site" evidence="15">
    <location>
        <position position="719"/>
    </location>
    <ligand>
        <name>L-glutamate</name>
        <dbReference type="ChEBI" id="CHEBI:29985"/>
    </ligand>
</feature>
<keyword evidence="2" id="KW-0813">Transport</keyword>
<evidence type="ECO:0000256" key="16">
    <source>
        <dbReference type="PIRSR" id="PIRSR601508-2"/>
    </source>
</evidence>
<keyword evidence="10" id="KW-0325">Glycoprotein</keyword>
<dbReference type="CDD" id="cd13714">
    <property type="entry name" value="PBP2_iGluR_Kainate"/>
    <property type="match status" value="1"/>
</dbReference>
<dbReference type="CDD" id="cd06382">
    <property type="entry name" value="PBP1_iGluR_Kainate"/>
    <property type="match status" value="1"/>
</dbReference>
<feature type="binding site" evidence="15">
    <location>
        <position position="668"/>
    </location>
    <ligand>
        <name>L-glutamate</name>
        <dbReference type="ChEBI" id="CHEBI:29985"/>
    </ligand>
</feature>
<dbReference type="InterPro" id="IPR001508">
    <property type="entry name" value="Iono_Glu_rcpt_met"/>
</dbReference>
<feature type="domain" description="Ionotropic glutamate receptor C-terminal" evidence="21">
    <location>
        <begin position="412"/>
        <end position="782"/>
    </location>
</feature>
<comment type="subcellular location">
    <subcellularLocation>
        <location evidence="14">Postsynaptic cell membrane</location>
        <topology evidence="14">Multi-pass membrane protein</topology>
    </subcellularLocation>
</comment>
<dbReference type="Gene3D" id="3.40.190.10">
    <property type="entry name" value="Periplasmic binding protein-like II"/>
    <property type="match status" value="1"/>
</dbReference>
<keyword evidence="13" id="KW-0407">Ion channel</keyword>
<name>A0A891XHV6_CARMO</name>
<evidence type="ECO:0000256" key="5">
    <source>
        <dbReference type="ARBA" id="ARBA00022989"/>
    </source>
</evidence>
<evidence type="ECO:0000256" key="8">
    <source>
        <dbReference type="ARBA" id="ARBA00023136"/>
    </source>
</evidence>
<evidence type="ECO:0000256" key="7">
    <source>
        <dbReference type="ARBA" id="ARBA00023065"/>
    </source>
</evidence>
<proteinExistence type="evidence at transcript level"/>
<keyword evidence="5 19" id="KW-1133">Transmembrane helix</keyword>
<feature type="disulfide bond" evidence="17">
    <location>
        <begin position="731"/>
        <end position="788"/>
    </location>
</feature>
<evidence type="ECO:0000256" key="14">
    <source>
        <dbReference type="ARBA" id="ARBA00034104"/>
    </source>
</evidence>
<feature type="site" description="Crucial to convey clamshell closure to channel opening" evidence="16">
    <location>
        <position position="647"/>
    </location>
</feature>
<evidence type="ECO:0000313" key="23">
    <source>
        <dbReference type="EMBL" id="QRN45440.1"/>
    </source>
</evidence>
<dbReference type="GO" id="GO:0038023">
    <property type="term" value="F:signaling receptor activity"/>
    <property type="evidence" value="ECO:0007669"/>
    <property type="project" value="InterPro"/>
</dbReference>
<evidence type="ECO:0000256" key="19">
    <source>
        <dbReference type="SAM" id="Phobius"/>
    </source>
</evidence>
<keyword evidence="3" id="KW-1003">Cell membrane</keyword>
<dbReference type="Pfam" id="PF10613">
    <property type="entry name" value="Lig_chan-Glu_bd"/>
    <property type="match status" value="1"/>
</dbReference>
<dbReference type="FunFam" id="3.40.190.10:FF:000178">
    <property type="entry name" value="Glutamate receptor subunit"/>
    <property type="match status" value="1"/>
</dbReference>
<dbReference type="GO" id="GO:0015276">
    <property type="term" value="F:ligand-gated monoatomic ion channel activity"/>
    <property type="evidence" value="ECO:0007669"/>
    <property type="project" value="InterPro"/>
</dbReference>
<dbReference type="SMART" id="SM00918">
    <property type="entry name" value="Lig_chan-Glu_bd"/>
    <property type="match status" value="1"/>
</dbReference>
<feature type="chain" id="PRO_5032655215" evidence="20">
    <location>
        <begin position="21"/>
        <end position="892"/>
    </location>
</feature>
<evidence type="ECO:0000256" key="1">
    <source>
        <dbReference type="ARBA" id="ARBA00008685"/>
    </source>
</evidence>
<feature type="binding site" evidence="15">
    <location>
        <position position="669"/>
    </location>
    <ligand>
        <name>L-glutamate</name>
        <dbReference type="ChEBI" id="CHEBI:29985"/>
    </ligand>
</feature>
<evidence type="ECO:0000256" key="9">
    <source>
        <dbReference type="ARBA" id="ARBA00023170"/>
    </source>
</evidence>
<evidence type="ECO:0000256" key="13">
    <source>
        <dbReference type="ARBA" id="ARBA00023303"/>
    </source>
</evidence>
<feature type="transmembrane region" description="Helical" evidence="19">
    <location>
        <begin position="618"/>
        <end position="638"/>
    </location>
</feature>
<keyword evidence="8 19" id="KW-0472">Membrane</keyword>
<dbReference type="InterPro" id="IPR019594">
    <property type="entry name" value="Glu/Gly-bd"/>
</dbReference>